<dbReference type="InterPro" id="IPR051786">
    <property type="entry name" value="ASN_synthetase/amidase"/>
</dbReference>
<dbReference type="PANTHER" id="PTHR43284:SF1">
    <property type="entry name" value="ASPARAGINE SYNTHETASE"/>
    <property type="match status" value="1"/>
</dbReference>
<dbReference type="PANTHER" id="PTHR43284">
    <property type="entry name" value="ASPARAGINE SYNTHETASE (GLUTAMINE-HYDROLYZING)"/>
    <property type="match status" value="1"/>
</dbReference>
<comment type="caution">
    <text evidence="2">The sequence shown here is derived from an EMBL/GenBank/DDBJ whole genome shotgun (WGS) entry which is preliminary data.</text>
</comment>
<organism evidence="2">
    <name type="scientific">marine sediment metagenome</name>
    <dbReference type="NCBI Taxonomy" id="412755"/>
    <lineage>
        <taxon>unclassified sequences</taxon>
        <taxon>metagenomes</taxon>
        <taxon>ecological metagenomes</taxon>
    </lineage>
</organism>
<dbReference type="Pfam" id="PF00733">
    <property type="entry name" value="Asn_synthase"/>
    <property type="match status" value="2"/>
</dbReference>
<name>A0A0F9NYU5_9ZZZZ</name>
<dbReference type="GO" id="GO:0006529">
    <property type="term" value="P:asparagine biosynthetic process"/>
    <property type="evidence" value="ECO:0007669"/>
    <property type="project" value="InterPro"/>
</dbReference>
<accession>A0A0F9NYU5</accession>
<dbReference type="EMBL" id="LAZR01003540">
    <property type="protein sequence ID" value="KKN17262.1"/>
    <property type="molecule type" value="Genomic_DNA"/>
</dbReference>
<proteinExistence type="predicted"/>
<dbReference type="GO" id="GO:0005829">
    <property type="term" value="C:cytosol"/>
    <property type="evidence" value="ECO:0007669"/>
    <property type="project" value="TreeGrafter"/>
</dbReference>
<dbReference type="Gene3D" id="3.40.50.620">
    <property type="entry name" value="HUPs"/>
    <property type="match status" value="1"/>
</dbReference>
<evidence type="ECO:0000313" key="2">
    <source>
        <dbReference type="EMBL" id="KKN17262.1"/>
    </source>
</evidence>
<dbReference type="AlphaFoldDB" id="A0A0F9NYU5"/>
<dbReference type="InterPro" id="IPR001962">
    <property type="entry name" value="Asn_synthase"/>
</dbReference>
<dbReference type="InterPro" id="IPR014729">
    <property type="entry name" value="Rossmann-like_a/b/a_fold"/>
</dbReference>
<protein>
    <recommendedName>
        <fullName evidence="1">Asparagine synthetase domain-containing protein</fullName>
    </recommendedName>
</protein>
<evidence type="ECO:0000259" key="1">
    <source>
        <dbReference type="Pfam" id="PF00733"/>
    </source>
</evidence>
<feature type="domain" description="Asparagine synthetase" evidence="1">
    <location>
        <begin position="176"/>
        <end position="229"/>
    </location>
</feature>
<sequence length="235" mass="27401">MIVYPKNWINIGQSIQIKEIENTILQVLSEINCNCISFSGGLDSSLMLYYMLQVYDQVYAFTMGSSEEHPDVEYSKLVVSDLENVVHRVYIPSYKELEIAEFRHGDFEGDKEVRLFYKYVKQYTDEIIACDGIDEFMCGYYSHQDKPYEDTYYTHLRELSGKHLIPLYKNSGDVKVYLPYLDDGLISLFSQIEISRKVDKGCRKKLLVEMADGKIPDEIIHRRKYGFCDVLKIKG</sequence>
<gene>
    <name evidence="2" type="ORF">LCGC14_0967680</name>
</gene>
<reference evidence="2" key="1">
    <citation type="journal article" date="2015" name="Nature">
        <title>Complex archaea that bridge the gap between prokaryotes and eukaryotes.</title>
        <authorList>
            <person name="Spang A."/>
            <person name="Saw J.H."/>
            <person name="Jorgensen S.L."/>
            <person name="Zaremba-Niedzwiedzka K."/>
            <person name="Martijn J."/>
            <person name="Lind A.E."/>
            <person name="van Eijk R."/>
            <person name="Schleper C."/>
            <person name="Guy L."/>
            <person name="Ettema T.J."/>
        </authorList>
    </citation>
    <scope>NUCLEOTIDE SEQUENCE</scope>
</reference>
<feature type="domain" description="Asparagine synthetase" evidence="1">
    <location>
        <begin position="37"/>
        <end position="148"/>
    </location>
</feature>
<dbReference type="GO" id="GO:0004066">
    <property type="term" value="F:asparagine synthase (glutamine-hydrolyzing) activity"/>
    <property type="evidence" value="ECO:0007669"/>
    <property type="project" value="InterPro"/>
</dbReference>
<dbReference type="CDD" id="cd01991">
    <property type="entry name" value="Asn_synthase_B_C"/>
    <property type="match status" value="1"/>
</dbReference>
<dbReference type="SUPFAM" id="SSF52402">
    <property type="entry name" value="Adenine nucleotide alpha hydrolases-like"/>
    <property type="match status" value="1"/>
</dbReference>